<dbReference type="PROSITE" id="PS50926">
    <property type="entry name" value="TRAM"/>
    <property type="match status" value="1"/>
</dbReference>
<evidence type="ECO:0000313" key="8">
    <source>
        <dbReference type="Proteomes" id="UP000003448"/>
    </source>
</evidence>
<dbReference type="Pfam" id="PF05958">
    <property type="entry name" value="tRNA_U5-meth_tr"/>
    <property type="match status" value="1"/>
</dbReference>
<accession>I0KYY6</accession>
<dbReference type="Gene3D" id="2.40.50.140">
    <property type="entry name" value="Nucleic acid-binding proteins"/>
    <property type="match status" value="1"/>
</dbReference>
<feature type="domain" description="TRAM" evidence="6">
    <location>
        <begin position="31"/>
        <end position="93"/>
    </location>
</feature>
<dbReference type="Pfam" id="PF01938">
    <property type="entry name" value="TRAM"/>
    <property type="match status" value="1"/>
</dbReference>
<keyword evidence="1 4" id="KW-0489">Methyltransferase</keyword>
<dbReference type="InterPro" id="IPR030391">
    <property type="entry name" value="MeTrfase_TrmA_CS"/>
</dbReference>
<dbReference type="InterPro" id="IPR010280">
    <property type="entry name" value="U5_MeTrfase_fam"/>
</dbReference>
<dbReference type="EMBL" id="CAIE01000016">
    <property type="protein sequence ID" value="CCH16783.1"/>
    <property type="molecule type" value="Genomic_DNA"/>
</dbReference>
<dbReference type="PANTHER" id="PTHR11061">
    <property type="entry name" value="RNA M5U METHYLTRANSFERASE"/>
    <property type="match status" value="1"/>
</dbReference>
<comment type="similarity">
    <text evidence="4">Belongs to the class I-like SAM-binding methyltransferase superfamily. RNA M5U methyltransferase family.</text>
</comment>
<dbReference type="SUPFAM" id="SSF50249">
    <property type="entry name" value="Nucleic acid-binding proteins"/>
    <property type="match status" value="1"/>
</dbReference>
<dbReference type="PROSITE" id="PS01231">
    <property type="entry name" value="TRMA_2"/>
    <property type="match status" value="1"/>
</dbReference>
<evidence type="ECO:0000256" key="1">
    <source>
        <dbReference type="ARBA" id="ARBA00022603"/>
    </source>
</evidence>
<feature type="active site" description="Nucleophile" evidence="4">
    <location>
        <position position="395"/>
    </location>
</feature>
<feature type="region of interest" description="Disordered" evidence="5">
    <location>
        <begin position="1"/>
        <end position="26"/>
    </location>
</feature>
<dbReference type="InterPro" id="IPR029063">
    <property type="entry name" value="SAM-dependent_MTases_sf"/>
</dbReference>
<dbReference type="OrthoDB" id="9804590at2"/>
<sequence length="446" mass="46769">MTERTAPPPAAERGPTEAERGLAEAERGLAEAERGLAEAERVELTVDAVAPGGHCVARVDGQVVFVRHALPGERVIAEVTEVHRGFVRADAVTVLDPSPDRVEPPCPYAKPGACGGCDLQHVAPDAQLAWKTAVVREQLVRLGGLTDAALDGLGVRVEALPGGLLGWRSRVRYAVDAADRAGLLKHRSHEVVPIDRCRIAHPAIQQLPVLTPTGTRWPAAEAVETVASTGGDVSVAEVRDGVARPVSGPTEVREVAAGRDWALPASAFWQVHPAAADTLSTAVLELLDPRPGEVAWDLYGGAGLFAAGLAARVGASGRVTVVEAAAQGVAAARENLADLPRVEVVAARVETALARRRITGPVDVVVLDPPRSGAGAPVVRALTAARPRAVAYVACDPAAFARDVRTFAERGWRLAALRGFDLFPMTQHVELVGLLLPVDAPAVDRP</sequence>
<gene>
    <name evidence="7" type="ORF">MILUP08_41700</name>
</gene>
<dbReference type="GO" id="GO:0070475">
    <property type="term" value="P:rRNA base methylation"/>
    <property type="evidence" value="ECO:0007669"/>
    <property type="project" value="TreeGrafter"/>
</dbReference>
<feature type="binding site" evidence="4">
    <location>
        <position position="270"/>
    </location>
    <ligand>
        <name>S-adenosyl-L-methionine</name>
        <dbReference type="ChEBI" id="CHEBI:59789"/>
    </ligand>
</feature>
<evidence type="ECO:0000259" key="6">
    <source>
        <dbReference type="PROSITE" id="PS50926"/>
    </source>
</evidence>
<proteinExistence type="inferred from homology"/>
<feature type="compositionally biased region" description="Basic and acidic residues" evidence="5">
    <location>
        <begin position="14"/>
        <end position="26"/>
    </location>
</feature>
<organism evidence="7 8">
    <name type="scientific">Micromonospora lupini str. Lupac 08</name>
    <dbReference type="NCBI Taxonomy" id="1150864"/>
    <lineage>
        <taxon>Bacteria</taxon>
        <taxon>Bacillati</taxon>
        <taxon>Actinomycetota</taxon>
        <taxon>Actinomycetes</taxon>
        <taxon>Micromonosporales</taxon>
        <taxon>Micromonosporaceae</taxon>
        <taxon>Micromonospora</taxon>
    </lineage>
</organism>
<evidence type="ECO:0000256" key="4">
    <source>
        <dbReference type="PROSITE-ProRule" id="PRU01024"/>
    </source>
</evidence>
<evidence type="ECO:0000313" key="7">
    <source>
        <dbReference type="EMBL" id="CCH16783.1"/>
    </source>
</evidence>
<dbReference type="AlphaFoldDB" id="I0KYY6"/>
<name>I0KYY6_9ACTN</name>
<dbReference type="EC" id="2.1.1.-" evidence="7"/>
<dbReference type="PROSITE" id="PS51687">
    <property type="entry name" value="SAM_MT_RNA_M5U"/>
    <property type="match status" value="1"/>
</dbReference>
<evidence type="ECO:0000256" key="5">
    <source>
        <dbReference type="SAM" id="MobiDB-lite"/>
    </source>
</evidence>
<dbReference type="SUPFAM" id="SSF53335">
    <property type="entry name" value="S-adenosyl-L-methionine-dependent methyltransferases"/>
    <property type="match status" value="1"/>
</dbReference>
<feature type="compositionally biased region" description="Pro residues" evidence="5">
    <location>
        <begin position="1"/>
        <end position="10"/>
    </location>
</feature>
<protein>
    <submittedName>
        <fullName evidence="7">RNA methyltransferase</fullName>
        <ecNumber evidence="7">2.1.1.-</ecNumber>
    </submittedName>
</protein>
<feature type="binding site" evidence="4">
    <location>
        <position position="323"/>
    </location>
    <ligand>
        <name>S-adenosyl-L-methionine</name>
        <dbReference type="ChEBI" id="CHEBI:59789"/>
    </ligand>
</feature>
<dbReference type="Gene3D" id="3.40.50.150">
    <property type="entry name" value="Vaccinia Virus protein VP39"/>
    <property type="match status" value="2"/>
</dbReference>
<dbReference type="InterPro" id="IPR002792">
    <property type="entry name" value="TRAM_dom"/>
</dbReference>
<dbReference type="eggNOG" id="COG2265">
    <property type="taxonomic scope" value="Bacteria"/>
</dbReference>
<dbReference type="Proteomes" id="UP000003448">
    <property type="component" value="Unassembled WGS sequence"/>
</dbReference>
<dbReference type="InterPro" id="IPR012340">
    <property type="entry name" value="NA-bd_OB-fold"/>
</dbReference>
<evidence type="ECO:0000256" key="2">
    <source>
        <dbReference type="ARBA" id="ARBA00022679"/>
    </source>
</evidence>
<keyword evidence="2 4" id="KW-0808">Transferase</keyword>
<feature type="binding site" evidence="4">
    <location>
        <position position="368"/>
    </location>
    <ligand>
        <name>S-adenosyl-L-methionine</name>
        <dbReference type="ChEBI" id="CHEBI:59789"/>
    </ligand>
</feature>
<reference evidence="8" key="1">
    <citation type="journal article" date="2012" name="J. Bacteriol.">
        <title>Genome Sequence of Micromonospora lupini Lupac 08, Isolated from Root Nodules of Lupinus angustifolius.</title>
        <authorList>
            <person name="Alonso-Vega P."/>
            <person name="Normand P."/>
            <person name="Bacigalupe R."/>
            <person name="Pujic P."/>
            <person name="Lajus A."/>
            <person name="Vallenet D."/>
            <person name="Carro L."/>
            <person name="Coll P."/>
            <person name="Trujillo M.E."/>
        </authorList>
    </citation>
    <scope>NUCLEOTIDE SEQUENCE [LARGE SCALE GENOMIC DNA]</scope>
    <source>
        <strain evidence="8">Lupac 08</strain>
    </source>
</reference>
<keyword evidence="8" id="KW-1185">Reference proteome</keyword>
<feature type="binding site" evidence="4">
    <location>
        <position position="299"/>
    </location>
    <ligand>
        <name>S-adenosyl-L-methionine</name>
        <dbReference type="ChEBI" id="CHEBI:59789"/>
    </ligand>
</feature>
<keyword evidence="3 4" id="KW-0949">S-adenosyl-L-methionine</keyword>
<dbReference type="GO" id="GO:0070041">
    <property type="term" value="F:rRNA (uridine-C5-)-methyltransferase activity"/>
    <property type="evidence" value="ECO:0007669"/>
    <property type="project" value="TreeGrafter"/>
</dbReference>
<comment type="caution">
    <text evidence="7">The sequence shown here is derived from an EMBL/GenBank/DDBJ whole genome shotgun (WGS) entry which is preliminary data.</text>
</comment>
<dbReference type="STRING" id="1150864.MILUP08_41700"/>
<dbReference type="PANTHER" id="PTHR11061:SF30">
    <property type="entry name" value="TRNA (URACIL(54)-C(5))-METHYLTRANSFERASE"/>
    <property type="match status" value="1"/>
</dbReference>
<evidence type="ECO:0000256" key="3">
    <source>
        <dbReference type="ARBA" id="ARBA00022691"/>
    </source>
</evidence>